<dbReference type="AlphaFoldDB" id="A0A6C0ISM6"/>
<protein>
    <recommendedName>
        <fullName evidence="2">NET domain-containing protein</fullName>
    </recommendedName>
</protein>
<evidence type="ECO:0008006" key="2">
    <source>
        <dbReference type="Google" id="ProtNLM"/>
    </source>
</evidence>
<name>A0A6C0ISM6_9ZZZZ</name>
<evidence type="ECO:0000313" key="1">
    <source>
        <dbReference type="EMBL" id="QHT95515.1"/>
    </source>
</evidence>
<dbReference type="EMBL" id="MN740240">
    <property type="protein sequence ID" value="QHT95515.1"/>
    <property type="molecule type" value="Genomic_DNA"/>
</dbReference>
<reference evidence="1" key="1">
    <citation type="journal article" date="2020" name="Nature">
        <title>Giant virus diversity and host interactions through global metagenomics.</title>
        <authorList>
            <person name="Schulz F."/>
            <person name="Roux S."/>
            <person name="Paez-Espino D."/>
            <person name="Jungbluth S."/>
            <person name="Walsh D.A."/>
            <person name="Denef V.J."/>
            <person name="McMahon K.D."/>
            <person name="Konstantinidis K.T."/>
            <person name="Eloe-Fadrosh E.A."/>
            <person name="Kyrpides N.C."/>
            <person name="Woyke T."/>
        </authorList>
    </citation>
    <scope>NUCLEOTIDE SEQUENCE</scope>
    <source>
        <strain evidence="1">GVMAG-M-3300024261-8</strain>
    </source>
</reference>
<accession>A0A6C0ISM6</accession>
<sequence>MSCDNTYTSKELDNIKHSIEIMNKQDQIEILKLLSKHLCKLNENKSGIFVNMSFLSNEILEQMKQYIEYTQEKATNLATMEYQKEEFKKSLLNEKEDKDNTIVSYSAIHS</sequence>
<organism evidence="1">
    <name type="scientific">viral metagenome</name>
    <dbReference type="NCBI Taxonomy" id="1070528"/>
    <lineage>
        <taxon>unclassified sequences</taxon>
        <taxon>metagenomes</taxon>
        <taxon>organismal metagenomes</taxon>
    </lineage>
</organism>
<proteinExistence type="predicted"/>